<protein>
    <submittedName>
        <fullName evidence="1">Uncharacterized protein</fullName>
    </submittedName>
</protein>
<dbReference type="EMBL" id="JABXXO010000007">
    <property type="protein sequence ID" value="KAF7773142.1"/>
    <property type="molecule type" value="Genomic_DNA"/>
</dbReference>
<accession>A0A8H7KG98</accession>
<dbReference type="Gene3D" id="2.80.10.50">
    <property type="match status" value="1"/>
</dbReference>
<name>A0A8H7KG98_AGABI</name>
<dbReference type="Proteomes" id="UP000629468">
    <property type="component" value="Unassembled WGS sequence"/>
</dbReference>
<proteinExistence type="predicted"/>
<dbReference type="AlphaFoldDB" id="A0A8H7KG98"/>
<sequence length="131" mass="14025">MAGFPSMFTIGNQGNVASIGPIGDFCSVIAFHPHGNNPPAIWSAVHVEGELYAFKRPNTNEFATAMEGRVLACPSFSQQGQSSFRFVRNNDGTYLVVLNNSNIVWTVRSDGTLGLGPAIAGPQNTFTFTQA</sequence>
<gene>
    <name evidence="1" type="ORF">Agabi119p4_5309</name>
</gene>
<evidence type="ECO:0000313" key="2">
    <source>
        <dbReference type="Proteomes" id="UP000629468"/>
    </source>
</evidence>
<comment type="caution">
    <text evidence="1">The sequence shown here is derived from an EMBL/GenBank/DDBJ whole genome shotgun (WGS) entry which is preliminary data.</text>
</comment>
<organism evidence="1 2">
    <name type="scientific">Agaricus bisporus var. burnettii</name>
    <dbReference type="NCBI Taxonomy" id="192524"/>
    <lineage>
        <taxon>Eukaryota</taxon>
        <taxon>Fungi</taxon>
        <taxon>Dikarya</taxon>
        <taxon>Basidiomycota</taxon>
        <taxon>Agaricomycotina</taxon>
        <taxon>Agaricomycetes</taxon>
        <taxon>Agaricomycetidae</taxon>
        <taxon>Agaricales</taxon>
        <taxon>Agaricineae</taxon>
        <taxon>Agaricaceae</taxon>
        <taxon>Agaricus</taxon>
    </lineage>
</organism>
<reference evidence="1 2" key="1">
    <citation type="journal article" name="Sci. Rep.">
        <title>Telomere-to-telomere assembled and centromere annotated genomes of the two main subspecies of the button mushroom Agaricus bisporus reveal especially polymorphic chromosome ends.</title>
        <authorList>
            <person name="Sonnenberg A.S.M."/>
            <person name="Sedaghat-Telgerd N."/>
            <person name="Lavrijssen B."/>
            <person name="Ohm R.A."/>
            <person name="Hendrickx P.M."/>
            <person name="Scholtmeijer K."/>
            <person name="Baars J.J.P."/>
            <person name="van Peer A."/>
        </authorList>
    </citation>
    <scope>NUCLEOTIDE SEQUENCE [LARGE SCALE GENOMIC DNA]</scope>
    <source>
        <strain evidence="1 2">H119_p4</strain>
    </source>
</reference>
<evidence type="ECO:0000313" key="1">
    <source>
        <dbReference type="EMBL" id="KAF7773142.1"/>
    </source>
</evidence>